<evidence type="ECO:0000256" key="2">
    <source>
        <dbReference type="ARBA" id="ARBA00022723"/>
    </source>
</evidence>
<dbReference type="GO" id="GO:0020037">
    <property type="term" value="F:heme binding"/>
    <property type="evidence" value="ECO:0007669"/>
    <property type="project" value="InterPro"/>
</dbReference>
<comment type="caution">
    <text evidence="5">The sequence shown here is derived from an EMBL/GenBank/DDBJ whole genome shotgun (WGS) entry which is preliminary data.</text>
</comment>
<protein>
    <submittedName>
        <fullName evidence="5">Fumitremorgin C synthase</fullName>
    </submittedName>
</protein>
<sequence length="450" mass="51433">MAFFALSNNMSTQGLLVAAGALLVLLLLADWARMLWMRRKLPPGPFPFPLVGNHFQTPIYKPWITWEKWAKYYDTTMLTIWIRRHPRIIPSDAWVASELLEKQSDIFSSRPHLVVMGDAINCTNTNQTTLKYGDRWRLHRKLMAVRNYRPFQADESKVLIRDLLLDPDDFELSIERYSVSTASIVGWGRRIDKKNDYVAQQALKMMESEGSTTKAGNFGKFMLKSQQKYEMTDVEVAGLMGNLIGGGVDTTSSTMIGCILAMACFQDVQAKSHKEMDEVIGQERSPDWADIDQGKLPYLAAIVKEVLRWRTVTVLAGIPHANTKPVDYQGYHFPAGTNFTGNMWAIHRNPRDFPEPDEFRPERFLKGQERPYPNARGLDEEGREVKLDIFNYTESENTRPEAFKARFTSRSEKIRELILSEATEAREALRIDDGETKVRMEDAVANPARA</sequence>
<dbReference type="PRINTS" id="PR00463">
    <property type="entry name" value="EP450I"/>
</dbReference>
<dbReference type="Pfam" id="PF00067">
    <property type="entry name" value="p450"/>
    <property type="match status" value="2"/>
</dbReference>
<evidence type="ECO:0000256" key="3">
    <source>
        <dbReference type="ARBA" id="ARBA00023002"/>
    </source>
</evidence>
<dbReference type="RefSeq" id="XP_022498095.1">
    <property type="nucleotide sequence ID" value="XM_022645850.1"/>
</dbReference>
<evidence type="ECO:0000256" key="4">
    <source>
        <dbReference type="ARBA" id="ARBA00023004"/>
    </source>
</evidence>
<keyword evidence="2" id="KW-0479">Metal-binding</keyword>
<dbReference type="InterPro" id="IPR002401">
    <property type="entry name" value="Cyt_P450_E_grp-I"/>
</dbReference>
<keyword evidence="3" id="KW-0560">Oxidoreductase</keyword>
<name>A0A178CVA3_9EURO</name>
<dbReference type="PANTHER" id="PTHR46300">
    <property type="entry name" value="P450, PUTATIVE (EUROFUNG)-RELATED-RELATED"/>
    <property type="match status" value="1"/>
</dbReference>
<dbReference type="InterPro" id="IPR050364">
    <property type="entry name" value="Cytochrome_P450_fung"/>
</dbReference>
<dbReference type="PANTHER" id="PTHR46300:SF4">
    <property type="entry name" value="CYTOCHROME P450 98A3"/>
    <property type="match status" value="1"/>
</dbReference>
<keyword evidence="4" id="KW-0408">Iron</keyword>
<dbReference type="GO" id="GO:0016705">
    <property type="term" value="F:oxidoreductase activity, acting on paired donors, with incorporation or reduction of molecular oxygen"/>
    <property type="evidence" value="ECO:0007669"/>
    <property type="project" value="InterPro"/>
</dbReference>
<dbReference type="GeneID" id="34590976"/>
<gene>
    <name evidence="5" type="ORF">AYO20_07565</name>
</gene>
<dbReference type="EMBL" id="LVCJ01000054">
    <property type="protein sequence ID" value="OAL33083.1"/>
    <property type="molecule type" value="Genomic_DNA"/>
</dbReference>
<comment type="similarity">
    <text evidence="1">Belongs to the cytochrome P450 family.</text>
</comment>
<dbReference type="InterPro" id="IPR001128">
    <property type="entry name" value="Cyt_P450"/>
</dbReference>
<dbReference type="SUPFAM" id="SSF48264">
    <property type="entry name" value="Cytochrome P450"/>
    <property type="match status" value="1"/>
</dbReference>
<dbReference type="InterPro" id="IPR036396">
    <property type="entry name" value="Cyt_P450_sf"/>
</dbReference>
<dbReference type="GO" id="GO:0005506">
    <property type="term" value="F:iron ion binding"/>
    <property type="evidence" value="ECO:0007669"/>
    <property type="project" value="InterPro"/>
</dbReference>
<dbReference type="AlphaFoldDB" id="A0A178CVA3"/>
<evidence type="ECO:0000313" key="6">
    <source>
        <dbReference type="Proteomes" id="UP000185904"/>
    </source>
</evidence>
<proteinExistence type="inferred from homology"/>
<evidence type="ECO:0000256" key="1">
    <source>
        <dbReference type="ARBA" id="ARBA00010617"/>
    </source>
</evidence>
<reference evidence="5 6" key="1">
    <citation type="submission" date="2016-03" db="EMBL/GenBank/DDBJ databases">
        <title>The draft genome sequence of Fonsecaea nubica causative agent of cutaneous subcutaneous infection in human host.</title>
        <authorList>
            <person name="Costa F."/>
            <person name="Sybren D.H."/>
            <person name="Raittz R.T."/>
            <person name="Weiss V.A."/>
            <person name="Leao A.C."/>
            <person name="Gomes R."/>
            <person name="De Souza E.M."/>
            <person name="Pedrosa F.O."/>
            <person name="Steffens M.B."/>
            <person name="Bombassaro A."/>
            <person name="Tadra-Sfeir M.Z."/>
            <person name="Moreno L.F."/>
            <person name="Najafzadeh M.J."/>
            <person name="Felipe M.S."/>
            <person name="Teixeira M."/>
            <person name="Sun J."/>
            <person name="Xi L."/>
            <person name="Castro M.A."/>
            <person name="Vicente V.A."/>
        </authorList>
    </citation>
    <scope>NUCLEOTIDE SEQUENCE [LARGE SCALE GENOMIC DNA]</scope>
    <source>
        <strain evidence="5 6">CBS 269.64</strain>
    </source>
</reference>
<keyword evidence="6" id="KW-1185">Reference proteome</keyword>
<organism evidence="5 6">
    <name type="scientific">Fonsecaea nubica</name>
    <dbReference type="NCBI Taxonomy" id="856822"/>
    <lineage>
        <taxon>Eukaryota</taxon>
        <taxon>Fungi</taxon>
        <taxon>Dikarya</taxon>
        <taxon>Ascomycota</taxon>
        <taxon>Pezizomycotina</taxon>
        <taxon>Eurotiomycetes</taxon>
        <taxon>Chaetothyriomycetidae</taxon>
        <taxon>Chaetothyriales</taxon>
        <taxon>Herpotrichiellaceae</taxon>
        <taxon>Fonsecaea</taxon>
    </lineage>
</organism>
<dbReference type="Gene3D" id="1.10.630.10">
    <property type="entry name" value="Cytochrome P450"/>
    <property type="match status" value="1"/>
</dbReference>
<accession>A0A178CVA3</accession>
<dbReference type="Proteomes" id="UP000185904">
    <property type="component" value="Unassembled WGS sequence"/>
</dbReference>
<dbReference type="GO" id="GO:0004497">
    <property type="term" value="F:monooxygenase activity"/>
    <property type="evidence" value="ECO:0007669"/>
    <property type="project" value="InterPro"/>
</dbReference>
<evidence type="ECO:0000313" key="5">
    <source>
        <dbReference type="EMBL" id="OAL33083.1"/>
    </source>
</evidence>
<dbReference type="OrthoDB" id="1103324at2759"/>